<sequence length="350" mass="38953">MGADAGDAVAAADVEAGRRTRLGLDPHPNQRNLGHVVVYSSPRRDSVLGDAAAFLARRSRTAPGAMRHRPLAGSSAAADQMAGERRRAQLVKYTERQERERADAARRSLAIQERHLAKKETAFQNMLAAVADDGASPIGDIERYLDERSLMETRRQDELAKAWNEAVYLHIQRQIDERVADDGRVRASRDRRNRLLDGYLRALQSPGGVFLDIIHDDEYDPFQGADADPGYSVRGMKDPLKRDLRKMAFEAKLMAMGRQAQPASHQMRPCRRLDVRQWGQGRIEATPHGYFAKFVDGNGGARVPSKINESNLVLDHYNISHDPVDLARDFPAGGKHIDPQRSKAATLPLA</sequence>
<dbReference type="InterPro" id="IPR040046">
    <property type="entry name" value="FAM228"/>
</dbReference>
<proteinExistence type="inferred from homology"/>
<accession>A0A3P3XYZ5</accession>
<dbReference type="Proteomes" id="UP000290189">
    <property type="component" value="Unassembled WGS sequence"/>
</dbReference>
<protein>
    <submittedName>
        <fullName evidence="3">Uncharacterized protein</fullName>
    </submittedName>
</protein>
<keyword evidence="3" id="KW-0496">Mitochondrion</keyword>
<comment type="similarity">
    <text evidence="1">Belongs to the FAM228 family.</text>
</comment>
<name>A0A3P3XYZ5_PLABS</name>
<evidence type="ECO:0000256" key="2">
    <source>
        <dbReference type="SAM" id="MobiDB-lite"/>
    </source>
</evidence>
<gene>
    <name evidence="3" type="ORF">PLBR_LOCUS373</name>
</gene>
<evidence type="ECO:0000313" key="4">
    <source>
        <dbReference type="Proteomes" id="UP000290189"/>
    </source>
</evidence>
<organism evidence="3 4">
    <name type="scientific">Plasmodiophora brassicae</name>
    <name type="common">Clubroot disease agent</name>
    <dbReference type="NCBI Taxonomy" id="37360"/>
    <lineage>
        <taxon>Eukaryota</taxon>
        <taxon>Sar</taxon>
        <taxon>Rhizaria</taxon>
        <taxon>Endomyxa</taxon>
        <taxon>Phytomyxea</taxon>
        <taxon>Plasmodiophorida</taxon>
        <taxon>Plasmodiophoridae</taxon>
        <taxon>Plasmodiophora</taxon>
    </lineage>
</organism>
<dbReference type="EMBL" id="OVEO01000001">
    <property type="protein sequence ID" value="SPQ93158.1"/>
    <property type="molecule type" value="Genomic_DNA"/>
</dbReference>
<evidence type="ECO:0000256" key="1">
    <source>
        <dbReference type="ARBA" id="ARBA00007753"/>
    </source>
</evidence>
<reference evidence="3 4" key="1">
    <citation type="submission" date="2018-03" db="EMBL/GenBank/DDBJ databases">
        <authorList>
            <person name="Fogelqvist J."/>
        </authorList>
    </citation>
    <scope>NUCLEOTIDE SEQUENCE [LARGE SCALE GENOMIC DNA]</scope>
</reference>
<dbReference type="PANTHER" id="PTHR28584">
    <property type="entry name" value="FAMILY WITH SEQUENCE SIMILARITY 228 MEMBER A"/>
    <property type="match status" value="1"/>
</dbReference>
<geneLocation type="mitochondrion" evidence="3"/>
<dbReference type="AlphaFoldDB" id="A0A3P3XYZ5"/>
<dbReference type="PANTHER" id="PTHR28584:SF1">
    <property type="entry name" value="PROTEIN FAM228B"/>
    <property type="match status" value="1"/>
</dbReference>
<evidence type="ECO:0000313" key="3">
    <source>
        <dbReference type="EMBL" id="SPQ93158.1"/>
    </source>
</evidence>
<feature type="region of interest" description="Disordered" evidence="2">
    <location>
        <begin position="331"/>
        <end position="350"/>
    </location>
</feature>